<comment type="caution">
    <text evidence="1">The sequence shown here is derived from an EMBL/GenBank/DDBJ whole genome shotgun (WGS) entry which is preliminary data.</text>
</comment>
<accession>A0A8S1M513</accession>
<name>A0A8S1M513_PARPR</name>
<gene>
    <name evidence="1" type="ORF">PPRIM_AZ9-3.1.T0530175</name>
</gene>
<dbReference type="Proteomes" id="UP000688137">
    <property type="component" value="Unassembled WGS sequence"/>
</dbReference>
<dbReference type="AlphaFoldDB" id="A0A8S1M513"/>
<organism evidence="1 2">
    <name type="scientific">Paramecium primaurelia</name>
    <dbReference type="NCBI Taxonomy" id="5886"/>
    <lineage>
        <taxon>Eukaryota</taxon>
        <taxon>Sar</taxon>
        <taxon>Alveolata</taxon>
        <taxon>Ciliophora</taxon>
        <taxon>Intramacronucleata</taxon>
        <taxon>Oligohymenophorea</taxon>
        <taxon>Peniculida</taxon>
        <taxon>Parameciidae</taxon>
        <taxon>Paramecium</taxon>
    </lineage>
</organism>
<evidence type="ECO:0000313" key="1">
    <source>
        <dbReference type="EMBL" id="CAD8074829.1"/>
    </source>
</evidence>
<protein>
    <submittedName>
        <fullName evidence="1">Uncharacterized protein</fullName>
    </submittedName>
</protein>
<dbReference type="EMBL" id="CAJJDM010000053">
    <property type="protein sequence ID" value="CAD8074829.1"/>
    <property type="molecule type" value="Genomic_DNA"/>
</dbReference>
<sequence>MQQTIENYHKQLSFYTDSFYDVEIYQNVNNNLEQRLTYYHLQKLQKQQLIKLIKLEDRTYPIYFKLQSSFEQYHNKDSSLDETFNMKNYNNYFNIFPIYNCIRLNIVLNRYKV</sequence>
<keyword evidence="2" id="KW-1185">Reference proteome</keyword>
<evidence type="ECO:0000313" key="2">
    <source>
        <dbReference type="Proteomes" id="UP000688137"/>
    </source>
</evidence>
<reference evidence="1" key="1">
    <citation type="submission" date="2021-01" db="EMBL/GenBank/DDBJ databases">
        <authorList>
            <consortium name="Genoscope - CEA"/>
            <person name="William W."/>
        </authorList>
    </citation>
    <scope>NUCLEOTIDE SEQUENCE</scope>
</reference>
<proteinExistence type="predicted"/>